<dbReference type="Proteomes" id="UP000815677">
    <property type="component" value="Unassembled WGS sequence"/>
</dbReference>
<organism evidence="2 3">
    <name type="scientific">Mycena chlorophos</name>
    <name type="common">Agaric fungus</name>
    <name type="synonym">Agaricus chlorophos</name>
    <dbReference type="NCBI Taxonomy" id="658473"/>
    <lineage>
        <taxon>Eukaryota</taxon>
        <taxon>Fungi</taxon>
        <taxon>Dikarya</taxon>
        <taxon>Basidiomycota</taxon>
        <taxon>Agaricomycotina</taxon>
        <taxon>Agaricomycetes</taxon>
        <taxon>Agaricomycetidae</taxon>
        <taxon>Agaricales</taxon>
        <taxon>Marasmiineae</taxon>
        <taxon>Mycenaceae</taxon>
        <taxon>Mycena</taxon>
    </lineage>
</organism>
<dbReference type="EMBL" id="DF840861">
    <property type="protein sequence ID" value="GAT45166.1"/>
    <property type="molecule type" value="Genomic_DNA"/>
</dbReference>
<keyword evidence="3" id="KW-1185">Reference proteome</keyword>
<accession>A0ABQ0L1Z5</accession>
<proteinExistence type="predicted"/>
<feature type="chain" id="PRO_5047440822" evidence="1">
    <location>
        <begin position="26"/>
        <end position="224"/>
    </location>
</feature>
<evidence type="ECO:0000313" key="2">
    <source>
        <dbReference type="EMBL" id="GAT45166.1"/>
    </source>
</evidence>
<name>A0ABQ0L1Z5_MYCCL</name>
<evidence type="ECO:0000256" key="1">
    <source>
        <dbReference type="SAM" id="SignalP"/>
    </source>
</evidence>
<sequence>MVSFNVPRTLGFALSLLAVCGYAIAGPAAVPEPVVAKRAYIDNILAFYATQNWLQYMINLFRNDAIYNSVDGVAQLVVISDHLKNISDAFDSASIAIGGMTIATPSGGFAPYFESADLVSIDEIFIPYGQSTIVQNLNDLRANLEFFDDVKANGQYAWIFCHWVGDVQYQNDAFLTQMIKAAASNQTIVASWTAAKQSSDAAYQAFLAYELGFWPHKGFLSFVP</sequence>
<gene>
    <name evidence="2" type="ORF">MCHLO_02756</name>
</gene>
<keyword evidence="1" id="KW-0732">Signal</keyword>
<evidence type="ECO:0000313" key="3">
    <source>
        <dbReference type="Proteomes" id="UP000815677"/>
    </source>
</evidence>
<feature type="signal peptide" evidence="1">
    <location>
        <begin position="1"/>
        <end position="25"/>
    </location>
</feature>
<reference evidence="2" key="1">
    <citation type="submission" date="2014-09" db="EMBL/GenBank/DDBJ databases">
        <title>Genome sequence of the luminous mushroom Mycena chlorophos for searching fungal bioluminescence genes.</title>
        <authorList>
            <person name="Tanaka Y."/>
            <person name="Kasuga D."/>
            <person name="Oba Y."/>
            <person name="Hase S."/>
            <person name="Sato K."/>
            <person name="Oba Y."/>
            <person name="Sakakibara Y."/>
        </authorList>
    </citation>
    <scope>NUCLEOTIDE SEQUENCE</scope>
</reference>
<protein>
    <submittedName>
        <fullName evidence="2">Uncharacterized protein</fullName>
    </submittedName>
</protein>